<evidence type="ECO:0000313" key="1">
    <source>
        <dbReference type="EMBL" id="SDZ27647.1"/>
    </source>
</evidence>
<gene>
    <name evidence="1" type="ORF">SAMN05421684_4074</name>
</gene>
<reference evidence="2" key="1">
    <citation type="submission" date="2016-10" db="EMBL/GenBank/DDBJ databases">
        <authorList>
            <person name="Varghese N."/>
            <person name="Submissions S."/>
        </authorList>
    </citation>
    <scope>NUCLEOTIDE SEQUENCE [LARGE SCALE GENOMIC DNA]</scope>
    <source>
        <strain evidence="2">DSM 44718</strain>
    </source>
</reference>
<protein>
    <submittedName>
        <fullName evidence="1">Uncharacterized protein</fullName>
    </submittedName>
</protein>
<proteinExistence type="predicted"/>
<keyword evidence="2" id="KW-1185">Reference proteome</keyword>
<dbReference type="AlphaFoldDB" id="A0A1H3RPN4"/>
<sequence length="167" mass="18031">MAIPPVFPVQGSAMWNWFAEEPLTPSVVMRALSVVTGCAVVPLGDDDPPGDAVLCDVWLGVGEFPVSIDCYAPPFEVAEPAAAAEVAALLRRRVLLADDTLIPDRHILATSDGTLRPVHVDVVETDDGEARTNVRLCTGHDPWCLRQRVPCQQSRWTPDRVVPGLAA</sequence>
<organism evidence="1 2">
    <name type="scientific">Asanoa ishikariensis</name>
    <dbReference type="NCBI Taxonomy" id="137265"/>
    <lineage>
        <taxon>Bacteria</taxon>
        <taxon>Bacillati</taxon>
        <taxon>Actinomycetota</taxon>
        <taxon>Actinomycetes</taxon>
        <taxon>Micromonosporales</taxon>
        <taxon>Micromonosporaceae</taxon>
        <taxon>Asanoa</taxon>
    </lineage>
</organism>
<dbReference type="EMBL" id="FNQB01000002">
    <property type="protein sequence ID" value="SDZ27647.1"/>
    <property type="molecule type" value="Genomic_DNA"/>
</dbReference>
<dbReference type="OrthoDB" id="3385149at2"/>
<dbReference type="STRING" id="137265.SAMN05421684_4074"/>
<dbReference type="Proteomes" id="UP000199632">
    <property type="component" value="Unassembled WGS sequence"/>
</dbReference>
<evidence type="ECO:0000313" key="2">
    <source>
        <dbReference type="Proteomes" id="UP000199632"/>
    </source>
</evidence>
<accession>A0A1H3RPN4</accession>
<name>A0A1H3RPN4_9ACTN</name>
<dbReference type="RefSeq" id="WP_143049817.1">
    <property type="nucleotide sequence ID" value="NZ_BOND01000021.1"/>
</dbReference>